<dbReference type="EC" id="5.6.2.4" evidence="12"/>
<dbReference type="PROSITE" id="PS51194">
    <property type="entry name" value="HELICASE_CTER"/>
    <property type="match status" value="1"/>
</dbReference>
<feature type="domain" description="Helicase C-terminal" evidence="14">
    <location>
        <begin position="528"/>
        <end position="686"/>
    </location>
</feature>
<protein>
    <recommendedName>
        <fullName evidence="12">Replication restart protein PriA</fullName>
    </recommendedName>
    <alternativeName>
        <fullName evidence="12">ATP-dependent DNA helicase PriA</fullName>
        <ecNumber evidence="12">5.6.2.4</ecNumber>
    </alternativeName>
    <alternativeName>
        <fullName evidence="12">DNA 3'-5' helicase PriA</fullName>
    </alternativeName>
</protein>
<dbReference type="InterPro" id="IPR011545">
    <property type="entry name" value="DEAD/DEAH_box_helicase_dom"/>
</dbReference>
<feature type="domain" description="Helicase ATP-binding" evidence="13">
    <location>
        <begin position="262"/>
        <end position="430"/>
    </location>
</feature>
<keyword evidence="3 12" id="KW-0479">Metal-binding</keyword>
<comment type="cofactor">
    <cofactor evidence="12">
        <name>Zn(2+)</name>
        <dbReference type="ChEBI" id="CHEBI:29105"/>
    </cofactor>
    <text evidence="12">Binds 2 zinc ions per subunit.</text>
</comment>
<feature type="binding site" evidence="12">
    <location>
        <position position="523"/>
    </location>
    <ligand>
        <name>Zn(2+)</name>
        <dbReference type="ChEBI" id="CHEBI:29105"/>
        <label>2</label>
    </ligand>
</feature>
<dbReference type="HAMAP" id="MF_00983">
    <property type="entry name" value="PriA"/>
    <property type="match status" value="1"/>
</dbReference>
<organism evidence="15 16">
    <name type="scientific">Hoylesella saccharolytica F0055</name>
    <dbReference type="NCBI Taxonomy" id="1127699"/>
    <lineage>
        <taxon>Bacteria</taxon>
        <taxon>Pseudomonadati</taxon>
        <taxon>Bacteroidota</taxon>
        <taxon>Bacteroidia</taxon>
        <taxon>Bacteroidales</taxon>
        <taxon>Prevotellaceae</taxon>
        <taxon>Hoylesella</taxon>
    </lineage>
</organism>
<proteinExistence type="inferred from homology"/>
<sequence length="786" mass="89498">MFHISKQLINGCKYKEKRNEKFFLRIFVALMRYVDVILPLPLDGLFTYSISDEMSRRVSLGIRVLVPLGKTKTYTAVAVRIHDTKPNFEVKAVLQILDADPILLPQQFALWQWIADYYLSPLGDIYKAALPAGLKAEDGYRPKTELYVGLGEAYRTEQALHIALDMVARAQKQQHTLLTFLQLSHWDRAAAEASPNDVKEVTREELMNTARCTLAVIKALIDRKILYTYPKEVGRLNDGVAESCDKPKPLSLAQQQAYNQITFGFLKKNVVLLHGVTSSGKTEVYIHLIEKALQDKKQVLYLLPEIALTVQMMTRLKRVFGNRLGIYHSKYSDAERVEIWKKQLSAHPYDVILGARSAVFLPFRQLGLVIIDEEHETSFKQQDPSPRYHARSAAIVLAQQYGAKTVLGTATPSMESYYNAQMGKYGLVSLTSRYKDIALPHIEVVDVKDLRRRKMMSGPFSPALLSAVRTALESGEQVILFQNRRGFAPMIECKVCGWVPKCSNCDVSLTLHKNTHQLTCHYCGYTYTVPSRCPNCESNELRGRGYGTEKIEDAIAEIFPEARIARMDLDTTRTKNAYERLIGDFSSGRTNLLIGTQMISKGLDFDNVSVVGILDADAMLNYPDFRSYEQAFMMMAQVSGRAGRKDKRGRVFLQTTHADLPVIKQVVSNDYEGFYHDLLDERRAFHYPPFYRLVYVYLKHGKEQQVETAAFEMGSRLRYFFGDRVLGPDKPAVARVKTMHIRKLVIKLENGIDIYKVRACLRKAQTEMSKDKQHAALQIFYDVDPL</sequence>
<dbReference type="SMART" id="SM00490">
    <property type="entry name" value="HELICc"/>
    <property type="match status" value="1"/>
</dbReference>
<keyword evidence="16" id="KW-1185">Reference proteome</keyword>
<dbReference type="PANTHER" id="PTHR30580:SF0">
    <property type="entry name" value="PRIMOSOMAL PROTEIN N"/>
    <property type="match status" value="1"/>
</dbReference>
<evidence type="ECO:0000256" key="7">
    <source>
        <dbReference type="ARBA" id="ARBA00022833"/>
    </source>
</evidence>
<dbReference type="GO" id="GO:0006302">
    <property type="term" value="P:double-strand break repair"/>
    <property type="evidence" value="ECO:0007669"/>
    <property type="project" value="InterPro"/>
</dbReference>
<dbReference type="Pfam" id="PF17764">
    <property type="entry name" value="PriA_3primeBD"/>
    <property type="match status" value="1"/>
</dbReference>
<evidence type="ECO:0000313" key="16">
    <source>
        <dbReference type="Proteomes" id="UP000010433"/>
    </source>
</evidence>
<keyword evidence="1 12" id="KW-0639">Primosome</keyword>
<evidence type="ECO:0000256" key="5">
    <source>
        <dbReference type="ARBA" id="ARBA00022801"/>
    </source>
</evidence>
<dbReference type="HOGENOM" id="CLU_013353_3_1_10"/>
<dbReference type="InterPro" id="IPR014001">
    <property type="entry name" value="Helicase_ATP-bd"/>
</dbReference>
<dbReference type="CDD" id="cd18804">
    <property type="entry name" value="SF2_C_priA"/>
    <property type="match status" value="1"/>
</dbReference>
<evidence type="ECO:0000256" key="12">
    <source>
        <dbReference type="HAMAP-Rule" id="MF_00983"/>
    </source>
</evidence>
<dbReference type="PROSITE" id="PS51192">
    <property type="entry name" value="HELICASE_ATP_BIND_1"/>
    <property type="match status" value="1"/>
</dbReference>
<evidence type="ECO:0000256" key="10">
    <source>
        <dbReference type="ARBA" id="ARBA00023235"/>
    </source>
</evidence>
<comment type="catalytic activity">
    <reaction evidence="12">
        <text>Couples ATP hydrolysis with the unwinding of duplex DNA by translocating in the 3'-5' direction.</text>
        <dbReference type="EC" id="5.6.2.4"/>
    </reaction>
</comment>
<evidence type="ECO:0000259" key="13">
    <source>
        <dbReference type="PROSITE" id="PS51192"/>
    </source>
</evidence>
<dbReference type="InterPro" id="IPR005259">
    <property type="entry name" value="PriA"/>
</dbReference>
<comment type="similarity">
    <text evidence="12">Belongs to the helicase family. PriA subfamily.</text>
</comment>
<comment type="caution">
    <text evidence="15">The sequence shown here is derived from an EMBL/GenBank/DDBJ whole genome shotgun (WGS) entry which is preliminary data.</text>
</comment>
<evidence type="ECO:0000256" key="6">
    <source>
        <dbReference type="ARBA" id="ARBA00022806"/>
    </source>
</evidence>
<dbReference type="Gene3D" id="3.40.50.300">
    <property type="entry name" value="P-loop containing nucleotide triphosphate hydrolases"/>
    <property type="match status" value="2"/>
</dbReference>
<comment type="subunit">
    <text evidence="12">Component of the replication restart primosome.</text>
</comment>
<dbReference type="GO" id="GO:0008270">
    <property type="term" value="F:zinc ion binding"/>
    <property type="evidence" value="ECO:0007669"/>
    <property type="project" value="UniProtKB-UniRule"/>
</dbReference>
<keyword evidence="8 12" id="KW-0067">ATP-binding</keyword>
<dbReference type="Proteomes" id="UP000010433">
    <property type="component" value="Unassembled WGS sequence"/>
</dbReference>
<keyword evidence="2 12" id="KW-0235">DNA replication</keyword>
<feature type="binding site" evidence="12">
    <location>
        <position position="520"/>
    </location>
    <ligand>
        <name>Zn(2+)</name>
        <dbReference type="ChEBI" id="CHEBI:29105"/>
        <label>2</label>
    </ligand>
</feature>
<dbReference type="InterPro" id="IPR041222">
    <property type="entry name" value="PriA_3primeBD"/>
</dbReference>
<dbReference type="FunFam" id="3.40.1440.60:FF:000001">
    <property type="entry name" value="Primosomal protein N"/>
    <property type="match status" value="1"/>
</dbReference>
<feature type="binding site" evidence="12">
    <location>
        <position position="505"/>
    </location>
    <ligand>
        <name>Zn(2+)</name>
        <dbReference type="ChEBI" id="CHEBI:29105"/>
        <label>2</label>
    </ligand>
</feature>
<feature type="binding site" evidence="12">
    <location>
        <position position="493"/>
    </location>
    <ligand>
        <name>Zn(2+)</name>
        <dbReference type="ChEBI" id="CHEBI:29105"/>
        <label>1</label>
    </ligand>
</feature>
<dbReference type="GO" id="GO:0005524">
    <property type="term" value="F:ATP binding"/>
    <property type="evidence" value="ECO:0007669"/>
    <property type="project" value="UniProtKB-UniRule"/>
</dbReference>
<dbReference type="PATRIC" id="fig|1127699.3.peg.2183"/>
<dbReference type="STRING" id="1127699.HMPREF9151_02383"/>
<feature type="binding site" evidence="12">
    <location>
        <position position="536"/>
    </location>
    <ligand>
        <name>Zn(2+)</name>
        <dbReference type="ChEBI" id="CHEBI:29105"/>
        <label>1</label>
    </ligand>
</feature>
<keyword evidence="7 12" id="KW-0862">Zinc</keyword>
<feature type="binding site" evidence="12">
    <location>
        <position position="502"/>
    </location>
    <ligand>
        <name>Zn(2+)</name>
        <dbReference type="ChEBI" id="CHEBI:29105"/>
        <label>2</label>
    </ligand>
</feature>
<dbReference type="Pfam" id="PF00271">
    <property type="entry name" value="Helicase_C"/>
    <property type="match status" value="1"/>
</dbReference>
<evidence type="ECO:0000259" key="14">
    <source>
        <dbReference type="PROSITE" id="PS51194"/>
    </source>
</evidence>
<dbReference type="Pfam" id="PF18074">
    <property type="entry name" value="PriA_C"/>
    <property type="match status" value="1"/>
</dbReference>
<evidence type="ECO:0000256" key="8">
    <source>
        <dbReference type="ARBA" id="ARBA00022840"/>
    </source>
</evidence>
<dbReference type="PANTHER" id="PTHR30580">
    <property type="entry name" value="PRIMOSOMAL PROTEIN N"/>
    <property type="match status" value="1"/>
</dbReference>
<keyword evidence="10 12" id="KW-0413">Isomerase</keyword>
<dbReference type="CDD" id="cd17929">
    <property type="entry name" value="DEXHc_priA"/>
    <property type="match status" value="1"/>
</dbReference>
<dbReference type="Pfam" id="PF00270">
    <property type="entry name" value="DEAD"/>
    <property type="match status" value="1"/>
</dbReference>
<keyword evidence="4 12" id="KW-0547">Nucleotide-binding</keyword>
<dbReference type="EMBL" id="AMEP01000151">
    <property type="protein sequence ID" value="EKX96757.1"/>
    <property type="molecule type" value="Genomic_DNA"/>
</dbReference>
<evidence type="ECO:0000256" key="2">
    <source>
        <dbReference type="ARBA" id="ARBA00022705"/>
    </source>
</evidence>
<dbReference type="GO" id="GO:0016887">
    <property type="term" value="F:ATP hydrolysis activity"/>
    <property type="evidence" value="ECO:0007669"/>
    <property type="project" value="RHEA"/>
</dbReference>
<dbReference type="GO" id="GO:0006310">
    <property type="term" value="P:DNA recombination"/>
    <property type="evidence" value="ECO:0007669"/>
    <property type="project" value="InterPro"/>
</dbReference>
<dbReference type="SUPFAM" id="SSF52540">
    <property type="entry name" value="P-loop containing nucleoside triphosphate hydrolases"/>
    <property type="match status" value="1"/>
</dbReference>
<comment type="function">
    <text evidence="12">Initiates the restart of stalled replication forks, which reloads the replicative helicase on sites other than the origin of replication. Recognizes and binds to abandoned replication forks and remodels them to uncover a helicase loading site. Promotes assembly of the primosome at these replication forks.</text>
</comment>
<evidence type="ECO:0000313" key="15">
    <source>
        <dbReference type="EMBL" id="EKX96757.1"/>
    </source>
</evidence>
<dbReference type="InterPro" id="IPR027417">
    <property type="entry name" value="P-loop_NTPase"/>
</dbReference>
<evidence type="ECO:0000256" key="3">
    <source>
        <dbReference type="ARBA" id="ARBA00022723"/>
    </source>
</evidence>
<comment type="catalytic activity">
    <reaction evidence="11 12">
        <text>ATP + H2O = ADP + phosphate + H(+)</text>
        <dbReference type="Rhea" id="RHEA:13065"/>
        <dbReference type="ChEBI" id="CHEBI:15377"/>
        <dbReference type="ChEBI" id="CHEBI:15378"/>
        <dbReference type="ChEBI" id="CHEBI:30616"/>
        <dbReference type="ChEBI" id="CHEBI:43474"/>
        <dbReference type="ChEBI" id="CHEBI:456216"/>
        <dbReference type="EC" id="5.6.2.4"/>
    </reaction>
</comment>
<dbReference type="GO" id="GO:0043138">
    <property type="term" value="F:3'-5' DNA helicase activity"/>
    <property type="evidence" value="ECO:0007669"/>
    <property type="project" value="UniProtKB-EC"/>
</dbReference>
<name>L1N0A2_9BACT</name>
<evidence type="ECO:0000256" key="1">
    <source>
        <dbReference type="ARBA" id="ARBA00022515"/>
    </source>
</evidence>
<dbReference type="InterPro" id="IPR040498">
    <property type="entry name" value="PriA_CRR"/>
</dbReference>
<evidence type="ECO:0000256" key="11">
    <source>
        <dbReference type="ARBA" id="ARBA00048988"/>
    </source>
</evidence>
<dbReference type="AlphaFoldDB" id="L1N0A2"/>
<dbReference type="SMART" id="SM00487">
    <property type="entry name" value="DEXDc"/>
    <property type="match status" value="1"/>
</dbReference>
<feature type="binding site" evidence="12">
    <location>
        <position position="496"/>
    </location>
    <ligand>
        <name>Zn(2+)</name>
        <dbReference type="ChEBI" id="CHEBI:29105"/>
        <label>1</label>
    </ligand>
</feature>
<dbReference type="GO" id="GO:0006270">
    <property type="term" value="P:DNA replication initiation"/>
    <property type="evidence" value="ECO:0007669"/>
    <property type="project" value="TreeGrafter"/>
</dbReference>
<dbReference type="FunFam" id="3.40.50.300:FF:000489">
    <property type="entry name" value="Primosome assembly protein PriA"/>
    <property type="match status" value="1"/>
</dbReference>
<dbReference type="InterPro" id="IPR001650">
    <property type="entry name" value="Helicase_C-like"/>
</dbReference>
<dbReference type="InterPro" id="IPR042115">
    <property type="entry name" value="PriA_3primeBD_sf"/>
</dbReference>
<evidence type="ECO:0000256" key="9">
    <source>
        <dbReference type="ARBA" id="ARBA00023125"/>
    </source>
</evidence>
<dbReference type="GO" id="GO:0003677">
    <property type="term" value="F:DNA binding"/>
    <property type="evidence" value="ECO:0007669"/>
    <property type="project" value="UniProtKB-UniRule"/>
</dbReference>
<evidence type="ECO:0000256" key="4">
    <source>
        <dbReference type="ARBA" id="ARBA00022741"/>
    </source>
</evidence>
<gene>
    <name evidence="12" type="primary">priA</name>
    <name evidence="15" type="ORF">HMPREF9151_02383</name>
</gene>
<dbReference type="Pfam" id="PF18319">
    <property type="entry name" value="Zn_ribbon_PriA"/>
    <property type="match status" value="1"/>
</dbReference>
<dbReference type="Gene3D" id="3.40.1440.60">
    <property type="entry name" value="PriA, 3(prime) DNA-binding domain"/>
    <property type="match status" value="1"/>
</dbReference>
<keyword evidence="6 12" id="KW-0347">Helicase</keyword>
<keyword evidence="5 12" id="KW-0378">Hydrolase</keyword>
<dbReference type="InterPro" id="IPR041236">
    <property type="entry name" value="PriA_C"/>
</dbReference>
<dbReference type="GO" id="GO:0006269">
    <property type="term" value="P:DNA replication, synthesis of primer"/>
    <property type="evidence" value="ECO:0007669"/>
    <property type="project" value="UniProtKB-KW"/>
</dbReference>
<reference evidence="15 16" key="1">
    <citation type="submission" date="2012-05" db="EMBL/GenBank/DDBJ databases">
        <authorList>
            <person name="Weinstock G."/>
            <person name="Sodergren E."/>
            <person name="Lobos E.A."/>
            <person name="Fulton L."/>
            <person name="Fulton R."/>
            <person name="Courtney L."/>
            <person name="Fronick C."/>
            <person name="O'Laughlin M."/>
            <person name="Godfrey J."/>
            <person name="Wilson R.M."/>
            <person name="Miner T."/>
            <person name="Farmer C."/>
            <person name="Delehaunty K."/>
            <person name="Cordes M."/>
            <person name="Minx P."/>
            <person name="Tomlinson C."/>
            <person name="Chen J."/>
            <person name="Wollam A."/>
            <person name="Pepin K.H."/>
            <person name="Bhonagiri V."/>
            <person name="Zhang X."/>
            <person name="Suruliraj S."/>
            <person name="Warren W."/>
            <person name="Mitreva M."/>
            <person name="Mardis E.R."/>
            <person name="Wilson R.K."/>
        </authorList>
    </citation>
    <scope>NUCLEOTIDE SEQUENCE [LARGE SCALE GENOMIC DNA]</scope>
    <source>
        <strain evidence="15 16">F0055</strain>
    </source>
</reference>
<keyword evidence="9 12" id="KW-0238">DNA-binding</keyword>
<accession>L1N0A2</accession>
<dbReference type="GO" id="GO:1990077">
    <property type="term" value="C:primosome complex"/>
    <property type="evidence" value="ECO:0007669"/>
    <property type="project" value="UniProtKB-UniRule"/>
</dbReference>
<feature type="binding site" evidence="12">
    <location>
        <position position="533"/>
    </location>
    <ligand>
        <name>Zn(2+)</name>
        <dbReference type="ChEBI" id="CHEBI:29105"/>
        <label>1</label>
    </ligand>
</feature>
<dbReference type="NCBIfam" id="TIGR00595">
    <property type="entry name" value="priA"/>
    <property type="match status" value="1"/>
</dbReference>